<evidence type="ECO:0000313" key="2">
    <source>
        <dbReference type="Proteomes" id="UP001218188"/>
    </source>
</evidence>
<dbReference type="AlphaFoldDB" id="A0AAD6SLW4"/>
<sequence>MIENLPAGSPSTQFVLLSQSLWRVTSRGNEFPEVNSTSGQCPFSDASFNTVSDRDISDQVTQFAPTGFDSAEHLTTHNSFPNADDTFWPAFGGDFFSSVLFAAVHSTLRAPQPSPAATNSTRTGDEIRFAYCSADVPPPSVLLVISWDSHFLFLVGAISSGDLPSNPSSFSPALRKRLDDYGALYSMSTSLAIGPSTSLIFRRLDSPNAPRTYAGRAQNGHSGHCFSDVEDSTSSGRFWLQLLDEYGATEESDIANREEWQKHSNKVPDLRESTPAGVPQITPEEVLGHSHGALLRHSRGVLRLFTVRRGH</sequence>
<proteinExistence type="predicted"/>
<dbReference type="Proteomes" id="UP001218188">
    <property type="component" value="Unassembled WGS sequence"/>
</dbReference>
<organism evidence="1 2">
    <name type="scientific">Mycena alexandri</name>
    <dbReference type="NCBI Taxonomy" id="1745969"/>
    <lineage>
        <taxon>Eukaryota</taxon>
        <taxon>Fungi</taxon>
        <taxon>Dikarya</taxon>
        <taxon>Basidiomycota</taxon>
        <taxon>Agaricomycotina</taxon>
        <taxon>Agaricomycetes</taxon>
        <taxon>Agaricomycetidae</taxon>
        <taxon>Agaricales</taxon>
        <taxon>Marasmiineae</taxon>
        <taxon>Mycenaceae</taxon>
        <taxon>Mycena</taxon>
    </lineage>
</organism>
<name>A0AAD6SLW4_9AGAR</name>
<protein>
    <submittedName>
        <fullName evidence="1">Uncharacterized protein</fullName>
    </submittedName>
</protein>
<reference evidence="1" key="1">
    <citation type="submission" date="2023-03" db="EMBL/GenBank/DDBJ databases">
        <title>Massive genome expansion in bonnet fungi (Mycena s.s.) driven by repeated elements and novel gene families across ecological guilds.</title>
        <authorList>
            <consortium name="Lawrence Berkeley National Laboratory"/>
            <person name="Harder C.B."/>
            <person name="Miyauchi S."/>
            <person name="Viragh M."/>
            <person name="Kuo A."/>
            <person name="Thoen E."/>
            <person name="Andreopoulos B."/>
            <person name="Lu D."/>
            <person name="Skrede I."/>
            <person name="Drula E."/>
            <person name="Henrissat B."/>
            <person name="Morin E."/>
            <person name="Kohler A."/>
            <person name="Barry K."/>
            <person name="LaButti K."/>
            <person name="Morin E."/>
            <person name="Salamov A."/>
            <person name="Lipzen A."/>
            <person name="Mereny Z."/>
            <person name="Hegedus B."/>
            <person name="Baldrian P."/>
            <person name="Stursova M."/>
            <person name="Weitz H."/>
            <person name="Taylor A."/>
            <person name="Grigoriev I.V."/>
            <person name="Nagy L.G."/>
            <person name="Martin F."/>
            <person name="Kauserud H."/>
        </authorList>
    </citation>
    <scope>NUCLEOTIDE SEQUENCE</scope>
    <source>
        <strain evidence="1">CBHHK200</strain>
    </source>
</reference>
<dbReference type="EMBL" id="JARJCM010000104">
    <property type="protein sequence ID" value="KAJ7029148.1"/>
    <property type="molecule type" value="Genomic_DNA"/>
</dbReference>
<accession>A0AAD6SLW4</accession>
<evidence type="ECO:0000313" key="1">
    <source>
        <dbReference type="EMBL" id="KAJ7029148.1"/>
    </source>
</evidence>
<gene>
    <name evidence="1" type="ORF">C8F04DRAFT_1288940</name>
</gene>
<keyword evidence="2" id="KW-1185">Reference proteome</keyword>
<comment type="caution">
    <text evidence="1">The sequence shown here is derived from an EMBL/GenBank/DDBJ whole genome shotgun (WGS) entry which is preliminary data.</text>
</comment>